<proteinExistence type="predicted"/>
<dbReference type="RefSeq" id="WP_372265933.1">
    <property type="nucleotide sequence ID" value="NZ_JBFRUW010000024.1"/>
</dbReference>
<dbReference type="InterPro" id="IPR035985">
    <property type="entry name" value="Ubiquitin-activating_enz"/>
</dbReference>
<accession>A0ABV4NAM1</accession>
<dbReference type="InterPro" id="IPR045886">
    <property type="entry name" value="ThiF/MoeB/HesA"/>
</dbReference>
<dbReference type="InterPro" id="IPR000594">
    <property type="entry name" value="ThiF_NAD_FAD-bd"/>
</dbReference>
<name>A0ABV4NAM1_9VIBR</name>
<organism evidence="2 3">
    <name type="scientific">Vibrio gallaecicus</name>
    <dbReference type="NCBI Taxonomy" id="552386"/>
    <lineage>
        <taxon>Bacteria</taxon>
        <taxon>Pseudomonadati</taxon>
        <taxon>Pseudomonadota</taxon>
        <taxon>Gammaproteobacteria</taxon>
        <taxon>Vibrionales</taxon>
        <taxon>Vibrionaceae</taxon>
        <taxon>Vibrio</taxon>
    </lineage>
</organism>
<dbReference type="PANTHER" id="PTHR10953:SF240">
    <property type="entry name" value="SULFUR CARRIER PROTEIN THIS ADENYLYLTRANSFERASE"/>
    <property type="match status" value="1"/>
</dbReference>
<sequence>MLSDEQFTRYQRQVSLVEFGESGQEKLLKSHVLVIGCGGLGNAAALYLAASGVGKLVLIDDDIIESSNLQRQVAFQHDDIGQTKTQALANRIQKLNSDCKVRVLTKKADYQQLSLEVMLADAVLDCTDNFPSRQQINRACFRNQTPLISASAIGWNGQFVVFDFEHSRKSGCYRCLFPFDENVEGQRCSDSGIVGPVVGTMGNLQALAAIQKLAMGEFIVPSHELKLFDGKTMNWQNLSMQKDVSCPVCNEQKSLSEQESEVIE</sequence>
<evidence type="ECO:0000259" key="1">
    <source>
        <dbReference type="Pfam" id="PF00899"/>
    </source>
</evidence>
<dbReference type="SUPFAM" id="SSF69572">
    <property type="entry name" value="Activating enzymes of the ubiquitin-like proteins"/>
    <property type="match status" value="1"/>
</dbReference>
<evidence type="ECO:0000313" key="2">
    <source>
        <dbReference type="EMBL" id="MFA0568464.1"/>
    </source>
</evidence>
<evidence type="ECO:0000313" key="3">
    <source>
        <dbReference type="Proteomes" id="UP001570417"/>
    </source>
</evidence>
<feature type="domain" description="THIF-type NAD/FAD binding fold" evidence="1">
    <location>
        <begin position="10"/>
        <end position="248"/>
    </location>
</feature>
<dbReference type="Gene3D" id="3.40.50.720">
    <property type="entry name" value="NAD(P)-binding Rossmann-like Domain"/>
    <property type="match status" value="1"/>
</dbReference>
<reference evidence="2 3" key="1">
    <citation type="journal article" date="2024" name="ISME J.">
        <title>Tailless and filamentous prophages are predominant in marine Vibrio.</title>
        <authorList>
            <person name="Steensen K."/>
            <person name="Seneca J."/>
            <person name="Bartlau N."/>
            <person name="Yu X.A."/>
            <person name="Hussain F.A."/>
            <person name="Polz M.F."/>
        </authorList>
    </citation>
    <scope>NUCLEOTIDE SEQUENCE [LARGE SCALE GENOMIC DNA]</scope>
    <source>
        <strain evidence="2 3">10N.222.51.A1</strain>
    </source>
</reference>
<keyword evidence="2" id="KW-0808">Transferase</keyword>
<dbReference type="GO" id="GO:0016779">
    <property type="term" value="F:nucleotidyltransferase activity"/>
    <property type="evidence" value="ECO:0007669"/>
    <property type="project" value="UniProtKB-KW"/>
</dbReference>
<dbReference type="Proteomes" id="UP001570417">
    <property type="component" value="Unassembled WGS sequence"/>
</dbReference>
<dbReference type="PANTHER" id="PTHR10953">
    <property type="entry name" value="UBIQUITIN-ACTIVATING ENZYME E1"/>
    <property type="match status" value="1"/>
</dbReference>
<dbReference type="Pfam" id="PF00899">
    <property type="entry name" value="ThiF"/>
    <property type="match status" value="1"/>
</dbReference>
<keyword evidence="3" id="KW-1185">Reference proteome</keyword>
<gene>
    <name evidence="2" type="ORF">AB4566_09260</name>
</gene>
<dbReference type="EMBL" id="JBFRUW010000024">
    <property type="protein sequence ID" value="MFA0568464.1"/>
    <property type="molecule type" value="Genomic_DNA"/>
</dbReference>
<keyword evidence="2" id="KW-0548">Nucleotidyltransferase</keyword>
<protein>
    <submittedName>
        <fullName evidence="2">ThiF family adenylyltransferase</fullName>
    </submittedName>
</protein>
<dbReference type="CDD" id="cd00757">
    <property type="entry name" value="ThiF_MoeB_HesA_family"/>
    <property type="match status" value="1"/>
</dbReference>
<comment type="caution">
    <text evidence="2">The sequence shown here is derived from an EMBL/GenBank/DDBJ whole genome shotgun (WGS) entry which is preliminary data.</text>
</comment>